<evidence type="ECO:0000313" key="3">
    <source>
        <dbReference type="Proteomes" id="UP001482513"/>
    </source>
</evidence>
<dbReference type="Proteomes" id="UP001482513">
    <property type="component" value="Unassembled WGS sequence"/>
</dbReference>
<dbReference type="SUPFAM" id="SSF52402">
    <property type="entry name" value="Adenine nucleotide alpha hydrolases-like"/>
    <property type="match status" value="1"/>
</dbReference>
<reference evidence="2 3" key="1">
    <citation type="submission" date="2022-04" db="EMBL/GenBank/DDBJ databases">
        <title>Positive selection, recombination, and allopatry shape intraspecific diversity of widespread and dominant cyanobacteria.</title>
        <authorList>
            <person name="Wei J."/>
            <person name="Shu W."/>
            <person name="Hu C."/>
        </authorList>
    </citation>
    <scope>NUCLEOTIDE SEQUENCE [LARGE SCALE GENOMIC DNA]</scope>
    <source>
        <strain evidence="2 3">DQ-A4</strain>
    </source>
</reference>
<name>A0ABV0K9Y7_9CYAN</name>
<dbReference type="RefSeq" id="WP_277882375.1">
    <property type="nucleotide sequence ID" value="NZ_JAMPKX010000012.1"/>
</dbReference>
<dbReference type="EMBL" id="JAMPKX010000012">
    <property type="protein sequence ID" value="MEP0949569.1"/>
    <property type="molecule type" value="Genomic_DNA"/>
</dbReference>
<comment type="caution">
    <text evidence="2">The sequence shown here is derived from an EMBL/GenBank/DDBJ whole genome shotgun (WGS) entry which is preliminary data.</text>
</comment>
<dbReference type="InterPro" id="IPR001962">
    <property type="entry name" value="Asn_synthase"/>
</dbReference>
<organism evidence="2 3">
    <name type="scientific">Leptolyngbya subtilissima DQ-A4</name>
    <dbReference type="NCBI Taxonomy" id="2933933"/>
    <lineage>
        <taxon>Bacteria</taxon>
        <taxon>Bacillati</taxon>
        <taxon>Cyanobacteriota</taxon>
        <taxon>Cyanophyceae</taxon>
        <taxon>Leptolyngbyales</taxon>
        <taxon>Leptolyngbyaceae</taxon>
        <taxon>Leptolyngbya group</taxon>
        <taxon>Leptolyngbya</taxon>
    </lineage>
</organism>
<protein>
    <submittedName>
        <fullName evidence="2">Asparagine synthase C-terminal domain-containing protein</fullName>
    </submittedName>
</protein>
<dbReference type="Gene3D" id="3.40.50.620">
    <property type="entry name" value="HUPs"/>
    <property type="match status" value="1"/>
</dbReference>
<keyword evidence="3" id="KW-1185">Reference proteome</keyword>
<accession>A0ABV0K9Y7</accession>
<dbReference type="InterPro" id="IPR014729">
    <property type="entry name" value="Rossmann-like_a/b/a_fold"/>
</dbReference>
<gene>
    <name evidence="2" type="ORF">NC992_22005</name>
</gene>
<evidence type="ECO:0000313" key="2">
    <source>
        <dbReference type="EMBL" id="MEP0949569.1"/>
    </source>
</evidence>
<sequence>MWEQLPEAMAWLDDPIGDPLTVPNLLLGLLAQRQVGVVLNGEGGDPCFGGPKNQPMLINQLYNSVSQQDPIWAYLQSTISWSIELATPCALQPNNAVT</sequence>
<feature type="domain" description="Asparagine synthetase" evidence="1">
    <location>
        <begin position="3"/>
        <end position="62"/>
    </location>
</feature>
<evidence type="ECO:0000259" key="1">
    <source>
        <dbReference type="Pfam" id="PF00733"/>
    </source>
</evidence>
<proteinExistence type="predicted"/>
<dbReference type="Pfam" id="PF00733">
    <property type="entry name" value="Asn_synthase"/>
    <property type="match status" value="1"/>
</dbReference>